<organism evidence="1 2">
    <name type="scientific">Dreissena polymorpha</name>
    <name type="common">Zebra mussel</name>
    <name type="synonym">Mytilus polymorpha</name>
    <dbReference type="NCBI Taxonomy" id="45954"/>
    <lineage>
        <taxon>Eukaryota</taxon>
        <taxon>Metazoa</taxon>
        <taxon>Spiralia</taxon>
        <taxon>Lophotrochozoa</taxon>
        <taxon>Mollusca</taxon>
        <taxon>Bivalvia</taxon>
        <taxon>Autobranchia</taxon>
        <taxon>Heteroconchia</taxon>
        <taxon>Euheterodonta</taxon>
        <taxon>Imparidentia</taxon>
        <taxon>Neoheterodontei</taxon>
        <taxon>Myida</taxon>
        <taxon>Dreissenoidea</taxon>
        <taxon>Dreissenidae</taxon>
        <taxon>Dreissena</taxon>
    </lineage>
</organism>
<comment type="caution">
    <text evidence="1">The sequence shown here is derived from an EMBL/GenBank/DDBJ whole genome shotgun (WGS) entry which is preliminary data.</text>
</comment>
<evidence type="ECO:0000313" key="1">
    <source>
        <dbReference type="EMBL" id="KAH3844483.1"/>
    </source>
</evidence>
<dbReference type="Proteomes" id="UP000828390">
    <property type="component" value="Unassembled WGS sequence"/>
</dbReference>
<proteinExistence type="predicted"/>
<accession>A0A9D4QVG7</accession>
<gene>
    <name evidence="1" type="ORF">DPMN_086741</name>
</gene>
<dbReference type="AlphaFoldDB" id="A0A9D4QVG7"/>
<sequence>MLKETIFSSLIRVMVASDGVASPNCGCRAFTAGPQAVEEEASATVGPANRMIRLCPPMTSAVERSLSNTSIGRI</sequence>
<protein>
    <submittedName>
        <fullName evidence="1">Uncharacterized protein</fullName>
    </submittedName>
</protein>
<name>A0A9D4QVG7_DREPO</name>
<reference evidence="1" key="2">
    <citation type="submission" date="2020-11" db="EMBL/GenBank/DDBJ databases">
        <authorList>
            <person name="McCartney M.A."/>
            <person name="Auch B."/>
            <person name="Kono T."/>
            <person name="Mallez S."/>
            <person name="Becker A."/>
            <person name="Gohl D.M."/>
            <person name="Silverstein K.A.T."/>
            <person name="Koren S."/>
            <person name="Bechman K.B."/>
            <person name="Herman A."/>
            <person name="Abrahante J.E."/>
            <person name="Garbe J."/>
        </authorList>
    </citation>
    <scope>NUCLEOTIDE SEQUENCE</scope>
    <source>
        <strain evidence="1">Duluth1</strain>
        <tissue evidence="1">Whole animal</tissue>
    </source>
</reference>
<evidence type="ECO:0000313" key="2">
    <source>
        <dbReference type="Proteomes" id="UP000828390"/>
    </source>
</evidence>
<reference evidence="1" key="1">
    <citation type="journal article" date="2019" name="bioRxiv">
        <title>The Genome of the Zebra Mussel, Dreissena polymorpha: A Resource for Invasive Species Research.</title>
        <authorList>
            <person name="McCartney M.A."/>
            <person name="Auch B."/>
            <person name="Kono T."/>
            <person name="Mallez S."/>
            <person name="Zhang Y."/>
            <person name="Obille A."/>
            <person name="Becker A."/>
            <person name="Abrahante J.E."/>
            <person name="Garbe J."/>
            <person name="Badalamenti J.P."/>
            <person name="Herman A."/>
            <person name="Mangelson H."/>
            <person name="Liachko I."/>
            <person name="Sullivan S."/>
            <person name="Sone E.D."/>
            <person name="Koren S."/>
            <person name="Silverstein K.A.T."/>
            <person name="Beckman K.B."/>
            <person name="Gohl D.M."/>
        </authorList>
    </citation>
    <scope>NUCLEOTIDE SEQUENCE</scope>
    <source>
        <strain evidence="1">Duluth1</strain>
        <tissue evidence="1">Whole animal</tissue>
    </source>
</reference>
<keyword evidence="2" id="KW-1185">Reference proteome</keyword>
<dbReference type="EMBL" id="JAIWYP010000003">
    <property type="protein sequence ID" value="KAH3844483.1"/>
    <property type="molecule type" value="Genomic_DNA"/>
</dbReference>